<evidence type="ECO:0000313" key="3">
    <source>
        <dbReference type="Proteomes" id="UP001168338"/>
    </source>
</evidence>
<reference evidence="2" key="1">
    <citation type="submission" date="2019-05" db="EMBL/GenBank/DDBJ databases">
        <title>Methanoculleus sp. FWC-SCC1, a methanogenic archaeon isolated from deep marine cold seep.</title>
        <authorList>
            <person name="Chen Y.-W."/>
            <person name="Chen S.-C."/>
            <person name="Teng N.-H."/>
            <person name="Lai M.-C."/>
        </authorList>
    </citation>
    <scope>NUCLEOTIDE SEQUENCE</scope>
    <source>
        <strain evidence="2">FWC-SCC1</strain>
    </source>
</reference>
<comment type="caution">
    <text evidence="2">The sequence shown here is derived from an EMBL/GenBank/DDBJ whole genome shotgun (WGS) entry which is preliminary data.</text>
</comment>
<dbReference type="CDD" id="cd05403">
    <property type="entry name" value="NT_KNTase_like"/>
    <property type="match status" value="1"/>
</dbReference>
<accession>A0ABT8MCN1</accession>
<name>A0ABT8MCN1_9EURY</name>
<dbReference type="SUPFAM" id="SSF46785">
    <property type="entry name" value="Winged helix' DNA-binding domain"/>
    <property type="match status" value="1"/>
</dbReference>
<dbReference type="Gene3D" id="1.10.10.10">
    <property type="entry name" value="Winged helix-like DNA-binding domain superfamily/Winged helix DNA-binding domain"/>
    <property type="match status" value="1"/>
</dbReference>
<organism evidence="2 3">
    <name type="scientific">Methanoculleus frigidifontis</name>
    <dbReference type="NCBI Taxonomy" id="2584085"/>
    <lineage>
        <taxon>Archaea</taxon>
        <taxon>Methanobacteriati</taxon>
        <taxon>Methanobacteriota</taxon>
        <taxon>Stenosarchaea group</taxon>
        <taxon>Methanomicrobia</taxon>
        <taxon>Methanomicrobiales</taxon>
        <taxon>Methanomicrobiaceae</taxon>
        <taxon>Methanoculleus</taxon>
    </lineage>
</organism>
<dbReference type="EMBL" id="VCYH01000009">
    <property type="protein sequence ID" value="MDN7025693.1"/>
    <property type="molecule type" value="Genomic_DNA"/>
</dbReference>
<dbReference type="Pfam" id="PF18765">
    <property type="entry name" value="Polbeta"/>
    <property type="match status" value="1"/>
</dbReference>
<dbReference type="InterPro" id="IPR036388">
    <property type="entry name" value="WH-like_DNA-bd_sf"/>
</dbReference>
<dbReference type="SUPFAM" id="SSF81301">
    <property type="entry name" value="Nucleotidyltransferase"/>
    <property type="match status" value="1"/>
</dbReference>
<dbReference type="InterPro" id="IPR036390">
    <property type="entry name" value="WH_DNA-bd_sf"/>
</dbReference>
<dbReference type="InterPro" id="IPR043519">
    <property type="entry name" value="NT_sf"/>
</dbReference>
<dbReference type="Proteomes" id="UP001168338">
    <property type="component" value="Unassembled WGS sequence"/>
</dbReference>
<proteinExistence type="predicted"/>
<keyword evidence="3" id="KW-1185">Reference proteome</keyword>
<gene>
    <name evidence="2" type="ORF">FGU65_12500</name>
</gene>
<dbReference type="InterPro" id="IPR041633">
    <property type="entry name" value="Polbeta"/>
</dbReference>
<dbReference type="InterPro" id="IPR011991">
    <property type="entry name" value="ArsR-like_HTH"/>
</dbReference>
<feature type="domain" description="Polymerase beta nucleotidyltransferase" evidence="1">
    <location>
        <begin position="103"/>
        <end position="178"/>
    </location>
</feature>
<evidence type="ECO:0000313" key="2">
    <source>
        <dbReference type="EMBL" id="MDN7025693.1"/>
    </source>
</evidence>
<sequence length="193" mass="22398">MPFSHIGTYFYHVEQNITIQIVGLLLKGDSYPRSLAKDLDVSHPTVLRKLKGLLDENVVDFRVEGKNTVYFLKKSIEARVYGYMAEWYSLGKTIESAPHLRSIIRAVQEEKDVPLAILFGSYAKGTYGPSSDIDVYLETTDREVKRDLERRHSRLSVKIGTWDPENLLIREIVQNHVILKGVERYYEKTRFFE</sequence>
<protein>
    <recommendedName>
        <fullName evidence="1">Polymerase beta nucleotidyltransferase domain-containing protein</fullName>
    </recommendedName>
</protein>
<dbReference type="CDD" id="cd00090">
    <property type="entry name" value="HTH_ARSR"/>
    <property type="match status" value="1"/>
</dbReference>
<dbReference type="Gene3D" id="3.30.460.10">
    <property type="entry name" value="Beta Polymerase, domain 2"/>
    <property type="match status" value="1"/>
</dbReference>
<evidence type="ECO:0000259" key="1">
    <source>
        <dbReference type="Pfam" id="PF18765"/>
    </source>
</evidence>